<dbReference type="AlphaFoldDB" id="X1G5D9"/>
<accession>X1G5D9</accession>
<evidence type="ECO:0000313" key="1">
    <source>
        <dbReference type="EMBL" id="GAH28243.1"/>
    </source>
</evidence>
<feature type="non-terminal residue" evidence="1">
    <location>
        <position position="73"/>
    </location>
</feature>
<protein>
    <submittedName>
        <fullName evidence="1">Uncharacterized protein</fullName>
    </submittedName>
</protein>
<sequence length="73" mass="8546">MSSIRRIPRFALKKIDPKEINKNYKDGKYEHIEIPKTKIDLSKVLHITKSVHGDTPQEHSYQFKDKNNLSVVV</sequence>
<reference evidence="1" key="1">
    <citation type="journal article" date="2014" name="Front. Microbiol.">
        <title>High frequency of phylogenetically diverse reductive dehalogenase-homologous genes in deep subseafloor sedimentary metagenomes.</title>
        <authorList>
            <person name="Kawai M."/>
            <person name="Futagami T."/>
            <person name="Toyoda A."/>
            <person name="Takaki Y."/>
            <person name="Nishi S."/>
            <person name="Hori S."/>
            <person name="Arai W."/>
            <person name="Tsubouchi T."/>
            <person name="Morono Y."/>
            <person name="Uchiyama I."/>
            <person name="Ito T."/>
            <person name="Fujiyama A."/>
            <person name="Inagaki F."/>
            <person name="Takami H."/>
        </authorList>
    </citation>
    <scope>NUCLEOTIDE SEQUENCE</scope>
    <source>
        <strain evidence="1">Expedition CK06-06</strain>
    </source>
</reference>
<dbReference type="EMBL" id="BART01040325">
    <property type="protein sequence ID" value="GAH28243.1"/>
    <property type="molecule type" value="Genomic_DNA"/>
</dbReference>
<gene>
    <name evidence="1" type="ORF">S01H4_65716</name>
</gene>
<proteinExistence type="predicted"/>
<name>X1G5D9_9ZZZZ</name>
<organism evidence="1">
    <name type="scientific">marine sediment metagenome</name>
    <dbReference type="NCBI Taxonomy" id="412755"/>
    <lineage>
        <taxon>unclassified sequences</taxon>
        <taxon>metagenomes</taxon>
        <taxon>ecological metagenomes</taxon>
    </lineage>
</organism>
<comment type="caution">
    <text evidence="1">The sequence shown here is derived from an EMBL/GenBank/DDBJ whole genome shotgun (WGS) entry which is preliminary data.</text>
</comment>